<dbReference type="HOGENOM" id="CLU_834336_0_0_1"/>
<dbReference type="EMBL" id="AGUE01000040">
    <property type="protein sequence ID" value="EHL01972.1"/>
    <property type="molecule type" value="Genomic_DNA"/>
</dbReference>
<feature type="region of interest" description="Disordered" evidence="1">
    <location>
        <begin position="218"/>
        <end position="238"/>
    </location>
</feature>
<proteinExistence type="predicted"/>
<protein>
    <submittedName>
        <fullName evidence="2">Uncharacterized protein</fullName>
    </submittedName>
</protein>
<dbReference type="OrthoDB" id="3495483at2759"/>
<keyword evidence="3" id="KW-1185">Reference proteome</keyword>
<dbReference type="AlphaFoldDB" id="H0EHE3"/>
<organism evidence="2 3">
    <name type="scientific">Glarea lozoyensis (strain ATCC 74030 / MF5533)</name>
    <dbReference type="NCBI Taxonomy" id="1104152"/>
    <lineage>
        <taxon>Eukaryota</taxon>
        <taxon>Fungi</taxon>
        <taxon>Dikarya</taxon>
        <taxon>Ascomycota</taxon>
        <taxon>Pezizomycotina</taxon>
        <taxon>Leotiomycetes</taxon>
        <taxon>Helotiales</taxon>
        <taxon>Helotiaceae</taxon>
        <taxon>Glarea</taxon>
    </lineage>
</organism>
<gene>
    <name evidence="2" type="ORF">M7I_1921</name>
</gene>
<evidence type="ECO:0000313" key="2">
    <source>
        <dbReference type="EMBL" id="EHL01972.1"/>
    </source>
</evidence>
<dbReference type="InParanoid" id="H0EHE3"/>
<sequence length="333" mass="37264">MATTEFGPEDAEDLLEKILKLDEGLARNRWGSPQNMARSILMSNVTLQFLFHPNVFSNPETEAARIVQLLLSAATATDRKEAFKQTFPIYASENRNIGKVHPPLPEIPAILDQFWDGAMNEYDKIFKISHQAGRKTRDGKEPKRLKDMVQLVIADERRKKAEAIAKETQEAEISGTHSKKAEGKAKLPCMKTDDKKIITASTTKRSATWGAFVNRLQGKRPTKRSPPNVDGVESSDTTRVNSLASIENQSTDLVETYITDLDGACDDPDVFYEAEEGPKDPLDEQLEISRIPLRVSQQQSEDGGICEALRRMRFAKDGSLEAFISVDEPQEQN</sequence>
<comment type="caution">
    <text evidence="2">The sequence shown here is derived from an EMBL/GenBank/DDBJ whole genome shotgun (WGS) entry which is preliminary data.</text>
</comment>
<dbReference type="Proteomes" id="UP000005446">
    <property type="component" value="Unassembled WGS sequence"/>
</dbReference>
<evidence type="ECO:0000313" key="3">
    <source>
        <dbReference type="Proteomes" id="UP000005446"/>
    </source>
</evidence>
<reference evidence="2 3" key="1">
    <citation type="journal article" date="2012" name="Eukaryot. Cell">
        <title>Genome sequence of the fungus Glarea lozoyensis: the first genome sequence of a species from the Helotiaceae family.</title>
        <authorList>
            <person name="Youssar L."/>
            <person name="Gruening B.A."/>
            <person name="Erxleben A."/>
            <person name="Guenther S."/>
            <person name="Huettel W."/>
        </authorList>
    </citation>
    <scope>NUCLEOTIDE SEQUENCE [LARGE SCALE GENOMIC DNA]</scope>
    <source>
        <strain evidence="3">ATCC 74030 / MF5533</strain>
    </source>
</reference>
<accession>H0EHE3</accession>
<name>H0EHE3_GLAL7</name>
<evidence type="ECO:0000256" key="1">
    <source>
        <dbReference type="SAM" id="MobiDB-lite"/>
    </source>
</evidence>